<evidence type="ECO:0000256" key="1">
    <source>
        <dbReference type="SAM" id="SignalP"/>
    </source>
</evidence>
<name>A0A2M4D0R7_ANODA</name>
<accession>A0A2M4D0R7</accession>
<feature type="signal peptide" evidence="1">
    <location>
        <begin position="1"/>
        <end position="27"/>
    </location>
</feature>
<reference evidence="2" key="1">
    <citation type="submission" date="2018-01" db="EMBL/GenBank/DDBJ databases">
        <title>An insight into the sialome of Amazonian anophelines.</title>
        <authorList>
            <person name="Ribeiro J.M."/>
            <person name="Scarpassa V."/>
            <person name="Calvo E."/>
        </authorList>
    </citation>
    <scope>NUCLEOTIDE SEQUENCE</scope>
</reference>
<proteinExistence type="predicted"/>
<keyword evidence="1" id="KW-0732">Signal</keyword>
<feature type="chain" id="PRO_5014720915" evidence="1">
    <location>
        <begin position="28"/>
        <end position="113"/>
    </location>
</feature>
<dbReference type="AlphaFoldDB" id="A0A2M4D0R7"/>
<organism evidence="2">
    <name type="scientific">Anopheles darlingi</name>
    <name type="common">Mosquito</name>
    <dbReference type="NCBI Taxonomy" id="43151"/>
    <lineage>
        <taxon>Eukaryota</taxon>
        <taxon>Metazoa</taxon>
        <taxon>Ecdysozoa</taxon>
        <taxon>Arthropoda</taxon>
        <taxon>Hexapoda</taxon>
        <taxon>Insecta</taxon>
        <taxon>Pterygota</taxon>
        <taxon>Neoptera</taxon>
        <taxon>Endopterygota</taxon>
        <taxon>Diptera</taxon>
        <taxon>Nematocera</taxon>
        <taxon>Culicoidea</taxon>
        <taxon>Culicidae</taxon>
        <taxon>Anophelinae</taxon>
        <taxon>Anopheles</taxon>
    </lineage>
</organism>
<dbReference type="EMBL" id="GGFL01006969">
    <property type="protein sequence ID" value="MBW71147.1"/>
    <property type="molecule type" value="Transcribed_RNA"/>
</dbReference>
<evidence type="ECO:0000313" key="2">
    <source>
        <dbReference type="EMBL" id="MBW71147.1"/>
    </source>
</evidence>
<protein>
    <submittedName>
        <fullName evidence="2">Putative secreted protein</fullName>
    </submittedName>
</protein>
<sequence>MSRQLQQGGWCCWCWLADWLAAAATLAFWSHKSRVNGPISSTTHRDQRMVFDGEKMQSLCIWVYAPYARTGVFCSRKVQLKCGRPCGECTCTFFHFNYSNTGAGALESHNRLE</sequence>